<dbReference type="PANTHER" id="PTHR15555:SF0">
    <property type="entry name" value="ZINC FINGER HIT DOMAIN-CONTAINING PROTEIN 2"/>
    <property type="match status" value="1"/>
</dbReference>
<feature type="region of interest" description="Disordered" evidence="2">
    <location>
        <begin position="1"/>
        <end position="20"/>
    </location>
</feature>
<proteinExistence type="predicted"/>
<feature type="compositionally biased region" description="Low complexity" evidence="2">
    <location>
        <begin position="415"/>
        <end position="427"/>
    </location>
</feature>
<dbReference type="PANTHER" id="PTHR15555">
    <property type="entry name" value="ZINC FINGER HIT DOMAIN CONTAINING PROTEIN 2 PROTEIN FON -RELATED"/>
    <property type="match status" value="1"/>
</dbReference>
<dbReference type="SUPFAM" id="SSF144232">
    <property type="entry name" value="HIT/MYND zinc finger-like"/>
    <property type="match status" value="1"/>
</dbReference>
<keyword evidence="5" id="KW-1185">Reference proteome</keyword>
<dbReference type="STRING" id="1328759.A0A5C2SV95"/>
<protein>
    <recommendedName>
        <fullName evidence="3">HIT-type domain-containing protein</fullName>
    </recommendedName>
</protein>
<keyword evidence="1" id="KW-0479">Metal-binding</keyword>
<dbReference type="CDD" id="cd23024">
    <property type="entry name" value="zf-HIT_ZNHIT2-3"/>
    <property type="match status" value="1"/>
</dbReference>
<evidence type="ECO:0000313" key="5">
    <source>
        <dbReference type="Proteomes" id="UP000313359"/>
    </source>
</evidence>
<sequence>MSTMESDEGPGEPVIASSSRETESVSTVPCAICRRQFSRYTCPRCNIPYCSLVCFRSEKHAECSESFYRKEVELDVKNAPSASGEEKRRMMDLLKRFEEDSLDDSPLLEDSGNDDDDDDDRDDLQRRLQNIDLDSASYDDLWNALTPAERDKFLRALQDPDNELAKQLASEAVEREQVEPWWQTSLEPSPEKWDNTVDRTSLRKHGTKPSIMALPEPLIKRSHDASASGPLLLYNICALCIAYAYAIRHFAIPSLSSLLAEDPDRLEIRRSVSQLVPFLVDRKSTTVHTSLSGVVTDLWSRFPPGHMDSKFFSLLLQDTAHLLRPAKMAVISSASDDPGQNLEDHRSANALRVLSDLAVLFGERGTTNINAKPNHVVHKLMFYAAYVLSTPAPMLRVLADEATLRAKTLESESARAGFSSGRASVRRVQPDAGGPRIEEL</sequence>
<dbReference type="OrthoDB" id="18412at2759"/>
<keyword evidence="1" id="KW-0862">Zinc</keyword>
<evidence type="ECO:0000259" key="3">
    <source>
        <dbReference type="PROSITE" id="PS51083"/>
    </source>
</evidence>
<dbReference type="EMBL" id="ML122252">
    <property type="protein sequence ID" value="RPD65186.1"/>
    <property type="molecule type" value="Genomic_DNA"/>
</dbReference>
<evidence type="ECO:0000313" key="4">
    <source>
        <dbReference type="EMBL" id="RPD65186.1"/>
    </source>
</evidence>
<feature type="compositionally biased region" description="Acidic residues" evidence="2">
    <location>
        <begin position="1"/>
        <end position="10"/>
    </location>
</feature>
<dbReference type="Pfam" id="PF04438">
    <property type="entry name" value="zf-HIT"/>
    <property type="match status" value="1"/>
</dbReference>
<dbReference type="InterPro" id="IPR007529">
    <property type="entry name" value="Znf_HIT"/>
</dbReference>
<dbReference type="InterPro" id="IPR039646">
    <property type="entry name" value="ZNHIT2"/>
</dbReference>
<gene>
    <name evidence="4" type="ORF">L227DRAFT_518081</name>
</gene>
<dbReference type="AlphaFoldDB" id="A0A5C2SV95"/>
<feature type="region of interest" description="Disordered" evidence="2">
    <location>
        <begin position="101"/>
        <end position="122"/>
    </location>
</feature>
<reference evidence="4" key="1">
    <citation type="journal article" date="2018" name="Genome Biol. Evol.">
        <title>Genomics and development of Lentinus tigrinus, a white-rot wood-decaying mushroom with dimorphic fruiting bodies.</title>
        <authorList>
            <person name="Wu B."/>
            <person name="Xu Z."/>
            <person name="Knudson A."/>
            <person name="Carlson A."/>
            <person name="Chen N."/>
            <person name="Kovaka S."/>
            <person name="LaButti K."/>
            <person name="Lipzen A."/>
            <person name="Pennachio C."/>
            <person name="Riley R."/>
            <person name="Schakwitz W."/>
            <person name="Umezawa K."/>
            <person name="Ohm R.A."/>
            <person name="Grigoriev I.V."/>
            <person name="Nagy L.G."/>
            <person name="Gibbons J."/>
            <person name="Hibbett D."/>
        </authorList>
    </citation>
    <scope>NUCLEOTIDE SEQUENCE [LARGE SCALE GENOMIC DNA]</scope>
    <source>
        <strain evidence="4">ALCF2SS1-6</strain>
    </source>
</reference>
<dbReference type="Proteomes" id="UP000313359">
    <property type="component" value="Unassembled WGS sequence"/>
</dbReference>
<keyword evidence="1" id="KW-0863">Zinc-finger</keyword>
<dbReference type="PROSITE" id="PS51083">
    <property type="entry name" value="ZF_HIT"/>
    <property type="match status" value="1"/>
</dbReference>
<accession>A0A5C2SV95</accession>
<evidence type="ECO:0000256" key="1">
    <source>
        <dbReference type="PROSITE-ProRule" id="PRU00453"/>
    </source>
</evidence>
<name>A0A5C2SV95_9APHY</name>
<organism evidence="4 5">
    <name type="scientific">Lentinus tigrinus ALCF2SS1-6</name>
    <dbReference type="NCBI Taxonomy" id="1328759"/>
    <lineage>
        <taxon>Eukaryota</taxon>
        <taxon>Fungi</taxon>
        <taxon>Dikarya</taxon>
        <taxon>Basidiomycota</taxon>
        <taxon>Agaricomycotina</taxon>
        <taxon>Agaricomycetes</taxon>
        <taxon>Polyporales</taxon>
        <taxon>Polyporaceae</taxon>
        <taxon>Lentinus</taxon>
    </lineage>
</organism>
<feature type="region of interest" description="Disordered" evidence="2">
    <location>
        <begin position="415"/>
        <end position="440"/>
    </location>
</feature>
<evidence type="ECO:0000256" key="2">
    <source>
        <dbReference type="SAM" id="MobiDB-lite"/>
    </source>
</evidence>
<feature type="domain" description="HIT-type" evidence="3">
    <location>
        <begin position="30"/>
        <end position="63"/>
    </location>
</feature>
<dbReference type="Gene3D" id="3.30.60.190">
    <property type="match status" value="1"/>
</dbReference>
<dbReference type="GO" id="GO:0008270">
    <property type="term" value="F:zinc ion binding"/>
    <property type="evidence" value="ECO:0007669"/>
    <property type="project" value="UniProtKB-UniRule"/>
</dbReference>